<sequence length="812" mass="88638">MYANIEEENQFTGLVARSKPSLQRAEGSAAEISALKPPSNTGSRWPACHAHEPIVANEIVDATRILLMHLDEILAAAAEATANVHINKHQCKLAARRLRLIAATLRQMPRPAPSQQLLTAMKSLCLLLRQCAYDGGVVASTTAPVTALKILYGPDGDPLGPAQCWRVLLCQHFTGQLLFQGAYRRLWVAWSMYSHMDLEREDGVAESLDFSEDEQVMMELFFPTGAPCGKADQSTSEETGSVSRHLRDLQAYYQRRKMSPWRVLYQDLIPGVRRPQSAPATVKRSLDDDGICFRVLPHVYWYNGVPVVVKALGGAEGTDDAETPAAMQHATEFILDVMCRSTWCHPHIVTCLGGFTERFVDDGANVTDVEVDEAAAEERPASTGKVNPPWQRALSATATGQPIMTLGYVLELQSALTPFTAADPAQASHITLHDLLFGSASSSASLPVVGRHHFTLHEALDICAQIADALQYIMSDSHEVSAAVRTAWLTVDPANIFVVRVVGLSREDEPMPQQERQEKRGVSDDQHARGTSSPLSVNSKSAAWKVSATPFAEGNDREEARVAGPTDLQSGAFESLENISGHVDRSLPHKADTAQPPSEWETEVYVCGGGKTSHGSAENPLRHGSKHFVVRYSPPCRWTPYRISGIRWRPHARATAPASYAVVQLFLALMTGKVPYEYIKTDGEVEEQVFAGATRAFDSTSDTTFCFSDVGLAAQVKSRSSSQGYPIPPSLPPMVATWCRRALCLDHSEPSMELEVLRETLTTLQATLPEYVRHSHLHAGDDATKGNRGASGSGSSAYQEMQSCMGDEALDA</sequence>
<keyword evidence="3" id="KW-1185">Reference proteome</keyword>
<feature type="compositionally biased region" description="Basic and acidic residues" evidence="1">
    <location>
        <begin position="508"/>
        <end position="528"/>
    </location>
</feature>
<feature type="region of interest" description="Disordered" evidence="1">
    <location>
        <begin position="777"/>
        <end position="801"/>
    </location>
</feature>
<evidence type="ECO:0000313" key="2">
    <source>
        <dbReference type="EMBL" id="GET89198.1"/>
    </source>
</evidence>
<organism evidence="2 3">
    <name type="scientific">Leishmania tarentolae</name>
    <name type="common">Sauroleishmania tarentolae</name>
    <dbReference type="NCBI Taxonomy" id="5689"/>
    <lineage>
        <taxon>Eukaryota</taxon>
        <taxon>Discoba</taxon>
        <taxon>Euglenozoa</taxon>
        <taxon>Kinetoplastea</taxon>
        <taxon>Metakinetoplastina</taxon>
        <taxon>Trypanosomatida</taxon>
        <taxon>Trypanosomatidae</taxon>
        <taxon>Leishmaniinae</taxon>
        <taxon>Leishmania</taxon>
        <taxon>lizard Leishmania</taxon>
    </lineage>
</organism>
<evidence type="ECO:0000256" key="1">
    <source>
        <dbReference type="SAM" id="MobiDB-lite"/>
    </source>
</evidence>
<feature type="region of interest" description="Disordered" evidence="1">
    <location>
        <begin position="508"/>
        <end position="541"/>
    </location>
</feature>
<accession>A0A640KIR3</accession>
<dbReference type="Proteomes" id="UP000419144">
    <property type="component" value="Unassembled WGS sequence"/>
</dbReference>
<dbReference type="AlphaFoldDB" id="A0A640KIR3"/>
<gene>
    <name evidence="2" type="ORF">LtaPh_2510900</name>
</gene>
<comment type="caution">
    <text evidence="2">The sequence shown here is derived from an EMBL/GenBank/DDBJ whole genome shotgun (WGS) entry which is preliminary data.</text>
</comment>
<evidence type="ECO:0008006" key="4">
    <source>
        <dbReference type="Google" id="ProtNLM"/>
    </source>
</evidence>
<feature type="compositionally biased region" description="Polar residues" evidence="1">
    <location>
        <begin position="529"/>
        <end position="541"/>
    </location>
</feature>
<name>A0A640KIR3_LEITA</name>
<evidence type="ECO:0000313" key="3">
    <source>
        <dbReference type="Proteomes" id="UP000419144"/>
    </source>
</evidence>
<dbReference type="EMBL" id="BLBS01000034">
    <property type="protein sequence ID" value="GET89198.1"/>
    <property type="molecule type" value="Genomic_DNA"/>
</dbReference>
<protein>
    <recommendedName>
        <fullName evidence="4">Protein kinase domain-containing protein</fullName>
    </recommendedName>
</protein>
<dbReference type="VEuPathDB" id="TriTrypDB:LtaPh_2510900"/>
<proteinExistence type="predicted"/>
<dbReference type="OrthoDB" id="239992at2759"/>
<reference evidence="2" key="1">
    <citation type="submission" date="2019-11" db="EMBL/GenBank/DDBJ databases">
        <title>Leishmania tarentolae CDS.</title>
        <authorList>
            <person name="Goto Y."/>
            <person name="Yamagishi J."/>
        </authorList>
    </citation>
    <scope>NUCLEOTIDE SEQUENCE [LARGE SCALE GENOMIC DNA]</scope>
    <source>
        <strain evidence="2">Parrot Tar II</strain>
    </source>
</reference>